<dbReference type="Proteomes" id="UP001549104">
    <property type="component" value="Unassembled WGS sequence"/>
</dbReference>
<organism evidence="1 2">
    <name type="scientific">Sporosarcina psychrophila</name>
    <name type="common">Bacillus psychrophilus</name>
    <dbReference type="NCBI Taxonomy" id="1476"/>
    <lineage>
        <taxon>Bacteria</taxon>
        <taxon>Bacillati</taxon>
        <taxon>Bacillota</taxon>
        <taxon>Bacilli</taxon>
        <taxon>Bacillales</taxon>
        <taxon>Caryophanaceae</taxon>
        <taxon>Sporosarcina</taxon>
    </lineage>
</organism>
<dbReference type="EMBL" id="JBEPME010000004">
    <property type="protein sequence ID" value="MET3657882.1"/>
    <property type="molecule type" value="Genomic_DNA"/>
</dbReference>
<evidence type="ECO:0000313" key="1">
    <source>
        <dbReference type="EMBL" id="MET3657882.1"/>
    </source>
</evidence>
<comment type="caution">
    <text evidence="1">The sequence shown here is derived from an EMBL/GenBank/DDBJ whole genome shotgun (WGS) entry which is preliminary data.</text>
</comment>
<accession>A0ABV2K9X4</accession>
<reference evidence="1 2" key="1">
    <citation type="submission" date="2024-06" db="EMBL/GenBank/DDBJ databases">
        <title>Sorghum-associated microbial communities from plants grown in Nebraska, USA.</title>
        <authorList>
            <person name="Schachtman D."/>
        </authorList>
    </citation>
    <scope>NUCLEOTIDE SEQUENCE [LARGE SCALE GENOMIC DNA]</scope>
    <source>
        <strain evidence="1 2">1288</strain>
    </source>
</reference>
<keyword evidence="2" id="KW-1185">Reference proteome</keyword>
<dbReference type="RefSeq" id="WP_354313622.1">
    <property type="nucleotide sequence ID" value="NZ_JBEPME010000004.1"/>
</dbReference>
<proteinExistence type="predicted"/>
<name>A0ABV2K9X4_SPOPS</name>
<sequence length="69" mass="7801">MMHPAIERAMETGYPFGEPVVHTKCKSCGEEIHKDELSFHHVNEWFCGPTCLGEHLEKIGLAEWGYAGQ</sequence>
<gene>
    <name evidence="1" type="ORF">ABIC55_002979</name>
</gene>
<evidence type="ECO:0000313" key="2">
    <source>
        <dbReference type="Proteomes" id="UP001549104"/>
    </source>
</evidence>
<protein>
    <submittedName>
        <fullName evidence="1">Ferredoxin-like protein</fullName>
    </submittedName>
</protein>